<dbReference type="OrthoDB" id="3664at2759"/>
<dbReference type="CDD" id="cd07397">
    <property type="entry name" value="MPP_NostocDevT-like"/>
    <property type="match status" value="1"/>
</dbReference>
<keyword evidence="3" id="KW-1185">Reference proteome</keyword>
<dbReference type="Gramene" id="OMO61772">
    <property type="protein sequence ID" value="OMO61772"/>
    <property type="gene ID" value="CCACVL1_23257"/>
</dbReference>
<dbReference type="InterPro" id="IPR027629">
    <property type="entry name" value="DevT-like"/>
</dbReference>
<evidence type="ECO:0000313" key="2">
    <source>
        <dbReference type="EMBL" id="OMO61772.1"/>
    </source>
</evidence>
<evidence type="ECO:0000259" key="1">
    <source>
        <dbReference type="Pfam" id="PF00149"/>
    </source>
</evidence>
<feature type="domain" description="Calcineurin-like phosphoesterase" evidence="1">
    <location>
        <begin position="8"/>
        <end position="217"/>
    </location>
</feature>
<dbReference type="AlphaFoldDB" id="A0A1R3GUK9"/>
<evidence type="ECO:0000313" key="3">
    <source>
        <dbReference type="Proteomes" id="UP000188268"/>
    </source>
</evidence>
<protein>
    <recommendedName>
        <fullName evidence="1">Calcineurin-like phosphoesterase domain-containing protein</fullName>
    </recommendedName>
</protein>
<dbReference type="SUPFAM" id="SSF56300">
    <property type="entry name" value="Metallo-dependent phosphatases"/>
    <property type="match status" value="1"/>
</dbReference>
<dbReference type="PANTHER" id="PTHR35769">
    <property type="entry name" value="CALCINEURIN-LIKE METALLO-PHOSPHOESTERASE SUPERFAMILY PROTEIN"/>
    <property type="match status" value="1"/>
</dbReference>
<dbReference type="EMBL" id="AWWV01013393">
    <property type="protein sequence ID" value="OMO61772.1"/>
    <property type="molecule type" value="Genomic_DNA"/>
</dbReference>
<comment type="caution">
    <text evidence="2">The sequence shown here is derived from an EMBL/GenBank/DDBJ whole genome shotgun (WGS) entry which is preliminary data.</text>
</comment>
<dbReference type="InterPro" id="IPR029052">
    <property type="entry name" value="Metallo-depent_PP-like"/>
</dbReference>
<reference evidence="2 3" key="1">
    <citation type="submission" date="2013-09" db="EMBL/GenBank/DDBJ databases">
        <title>Corchorus capsularis genome sequencing.</title>
        <authorList>
            <person name="Alam M."/>
            <person name="Haque M.S."/>
            <person name="Islam M.S."/>
            <person name="Emdad E.M."/>
            <person name="Islam M.M."/>
            <person name="Ahmed B."/>
            <person name="Halim A."/>
            <person name="Hossen Q.M.M."/>
            <person name="Hossain M.Z."/>
            <person name="Ahmed R."/>
            <person name="Khan M.M."/>
            <person name="Islam R."/>
            <person name="Rashid M.M."/>
            <person name="Khan S.A."/>
            <person name="Rahman M.S."/>
            <person name="Alam M."/>
        </authorList>
    </citation>
    <scope>NUCLEOTIDE SEQUENCE [LARGE SCALE GENOMIC DNA]</scope>
    <source>
        <strain evidence="3">cv. CVL-1</strain>
        <tissue evidence="2">Whole seedling</tissue>
    </source>
</reference>
<sequence>MASSSLRRIAVVGDVHDDWDLEEDTKALQFLKPDLVLFTGDFGNENVELVENVAALNFPKAVILGNHDSWSTQKFSGKRKDRIQLQLECLGQEHVGYKRLDFPSLKLSVVGGRPFSCGGPQIHRKRLLSARYGIEDMDGSAKRIYEAAIRTPEDHLVIFLAHNGPTGLGSEVNDICGKDWVFGGGDHGDPDLAQAITHLKETTTISVPLVVFGHMHKELAHGNGLRKMIAIGTDNIIYLNGAIVPRVKRHTNEQQTVYRRSIDNETSLHASNSYGTKRAFTLVEISNGQVNKISESWASVVGNETTLEEEHILFKSNGQSSL</sequence>
<dbReference type="InterPro" id="IPR004843">
    <property type="entry name" value="Calcineurin-like_PHP"/>
</dbReference>
<gene>
    <name evidence="2" type="ORF">CCACVL1_23257</name>
</gene>
<dbReference type="OMA" id="GRKKCPY"/>
<dbReference type="Gene3D" id="3.60.21.10">
    <property type="match status" value="1"/>
</dbReference>
<dbReference type="PANTHER" id="PTHR35769:SF2">
    <property type="entry name" value="CALCINEURIN-LIKE METALLO-PHOSPHOESTERASE SUPERFAMILY PROTEIN"/>
    <property type="match status" value="1"/>
</dbReference>
<name>A0A1R3GUK9_COCAP</name>
<organism evidence="2 3">
    <name type="scientific">Corchorus capsularis</name>
    <name type="common">Jute</name>
    <dbReference type="NCBI Taxonomy" id="210143"/>
    <lineage>
        <taxon>Eukaryota</taxon>
        <taxon>Viridiplantae</taxon>
        <taxon>Streptophyta</taxon>
        <taxon>Embryophyta</taxon>
        <taxon>Tracheophyta</taxon>
        <taxon>Spermatophyta</taxon>
        <taxon>Magnoliopsida</taxon>
        <taxon>eudicotyledons</taxon>
        <taxon>Gunneridae</taxon>
        <taxon>Pentapetalae</taxon>
        <taxon>rosids</taxon>
        <taxon>malvids</taxon>
        <taxon>Malvales</taxon>
        <taxon>Malvaceae</taxon>
        <taxon>Grewioideae</taxon>
        <taxon>Apeibeae</taxon>
        <taxon>Corchorus</taxon>
    </lineage>
</organism>
<proteinExistence type="predicted"/>
<dbReference type="Proteomes" id="UP000188268">
    <property type="component" value="Unassembled WGS sequence"/>
</dbReference>
<dbReference type="Pfam" id="PF00149">
    <property type="entry name" value="Metallophos"/>
    <property type="match status" value="1"/>
</dbReference>
<accession>A0A1R3GUK9</accession>
<dbReference type="NCBIfam" id="TIGR04168">
    <property type="entry name" value="TIGR04168 family protein"/>
    <property type="match status" value="1"/>
</dbReference>
<dbReference type="GO" id="GO:0016787">
    <property type="term" value="F:hydrolase activity"/>
    <property type="evidence" value="ECO:0007669"/>
    <property type="project" value="InterPro"/>
</dbReference>